<name>A0ABU5EA82_9PROT</name>
<accession>A0ABU5EA82</accession>
<dbReference type="PRINTS" id="PR00111">
    <property type="entry name" value="ABHYDROLASE"/>
</dbReference>
<comment type="caution">
    <text evidence="2">The sequence shown here is derived from an EMBL/GenBank/DDBJ whole genome shotgun (WGS) entry which is preliminary data.</text>
</comment>
<protein>
    <submittedName>
        <fullName evidence="2">Alpha/beta hydrolase</fullName>
    </submittedName>
</protein>
<dbReference type="RefSeq" id="WP_320508297.1">
    <property type="nucleotide sequence ID" value="NZ_JAXCLW010000002.1"/>
</dbReference>
<sequence length="284" mass="31004">MTARQDRFLGLSSAGFHHVAFLDWGDPSSAGPVTICVHGLTRNSHDFDRLAAALADHGRVICPDVVGRGASDWLANSADYGYPQYLSDMTALIARLQVDAIDWIGTSMGGLIGMLLAAQPNTPIKRLVLNDIGPFIGKAALQRISDYVGLDYRFSSVEALERHLRKIHAPFGPLTDQQWAHMALYGSRKLTDGNFGLAYDPRIADNVKLGIADVDLWSIWDRIACPVLVLRGADSDILSAETAQAMTERGPRASFVAFPDIGHAPALMSDDQIDIVRSWLADHR</sequence>
<dbReference type="PANTHER" id="PTHR43798:SF33">
    <property type="entry name" value="HYDROLASE, PUTATIVE (AFU_ORTHOLOGUE AFUA_2G14860)-RELATED"/>
    <property type="match status" value="1"/>
</dbReference>
<dbReference type="InterPro" id="IPR000073">
    <property type="entry name" value="AB_hydrolase_1"/>
</dbReference>
<dbReference type="PANTHER" id="PTHR43798">
    <property type="entry name" value="MONOACYLGLYCEROL LIPASE"/>
    <property type="match status" value="1"/>
</dbReference>
<dbReference type="EMBL" id="JAXCLW010000002">
    <property type="protein sequence ID" value="MDY0883257.1"/>
    <property type="molecule type" value="Genomic_DNA"/>
</dbReference>
<dbReference type="InterPro" id="IPR029058">
    <property type="entry name" value="AB_hydrolase_fold"/>
</dbReference>
<dbReference type="Proteomes" id="UP001279642">
    <property type="component" value="Unassembled WGS sequence"/>
</dbReference>
<keyword evidence="3" id="KW-1185">Reference proteome</keyword>
<dbReference type="InterPro" id="IPR050266">
    <property type="entry name" value="AB_hydrolase_sf"/>
</dbReference>
<feature type="domain" description="AB hydrolase-1" evidence="1">
    <location>
        <begin position="35"/>
        <end position="264"/>
    </location>
</feature>
<dbReference type="SUPFAM" id="SSF53474">
    <property type="entry name" value="alpha/beta-Hydrolases"/>
    <property type="match status" value="1"/>
</dbReference>
<evidence type="ECO:0000313" key="2">
    <source>
        <dbReference type="EMBL" id="MDY0883257.1"/>
    </source>
</evidence>
<dbReference type="GO" id="GO:0016787">
    <property type="term" value="F:hydrolase activity"/>
    <property type="evidence" value="ECO:0007669"/>
    <property type="project" value="UniProtKB-KW"/>
</dbReference>
<gene>
    <name evidence="2" type="ORF">SMD27_10410</name>
</gene>
<dbReference type="Pfam" id="PF00561">
    <property type="entry name" value="Abhydrolase_1"/>
    <property type="match status" value="1"/>
</dbReference>
<reference evidence="2 3" key="1">
    <citation type="journal article" date="2016" name="Antonie Van Leeuwenhoek">
        <title>Dongia soli sp. nov., isolated from soil from Dokdo, Korea.</title>
        <authorList>
            <person name="Kim D.U."/>
            <person name="Lee H."/>
            <person name="Kim H."/>
            <person name="Kim S.G."/>
            <person name="Ka J.O."/>
        </authorList>
    </citation>
    <scope>NUCLEOTIDE SEQUENCE [LARGE SCALE GENOMIC DNA]</scope>
    <source>
        <strain evidence="2 3">D78</strain>
    </source>
</reference>
<evidence type="ECO:0000313" key="3">
    <source>
        <dbReference type="Proteomes" id="UP001279642"/>
    </source>
</evidence>
<keyword evidence="2" id="KW-0378">Hydrolase</keyword>
<dbReference type="Gene3D" id="3.40.50.1820">
    <property type="entry name" value="alpha/beta hydrolase"/>
    <property type="match status" value="1"/>
</dbReference>
<evidence type="ECO:0000259" key="1">
    <source>
        <dbReference type="Pfam" id="PF00561"/>
    </source>
</evidence>
<organism evidence="2 3">
    <name type="scientific">Dongia soli</name>
    <dbReference type="NCBI Taxonomy" id="600628"/>
    <lineage>
        <taxon>Bacteria</taxon>
        <taxon>Pseudomonadati</taxon>
        <taxon>Pseudomonadota</taxon>
        <taxon>Alphaproteobacteria</taxon>
        <taxon>Rhodospirillales</taxon>
        <taxon>Dongiaceae</taxon>
        <taxon>Dongia</taxon>
    </lineage>
</organism>
<proteinExistence type="predicted"/>